<reference evidence="2 3" key="1">
    <citation type="submission" date="2017-09" db="EMBL/GenBank/DDBJ databases">
        <authorList>
            <person name="Ehlers B."/>
            <person name="Leendertz F.H."/>
        </authorList>
    </citation>
    <scope>NUCLEOTIDE SEQUENCE [LARGE SCALE GENOMIC DNA]</scope>
    <source>
        <strain evidence="2 3">CGMCC 4.6857</strain>
    </source>
</reference>
<evidence type="ECO:0000313" key="3">
    <source>
        <dbReference type="Proteomes" id="UP000219612"/>
    </source>
</evidence>
<dbReference type="RefSeq" id="WP_097326235.1">
    <property type="nucleotide sequence ID" value="NZ_OBDY01000022.1"/>
</dbReference>
<dbReference type="EMBL" id="OBDY01000022">
    <property type="protein sequence ID" value="SNY61071.1"/>
    <property type="molecule type" value="Genomic_DNA"/>
</dbReference>
<feature type="transmembrane region" description="Helical" evidence="1">
    <location>
        <begin position="107"/>
        <end position="134"/>
    </location>
</feature>
<sequence>MLGWLIAALIGRFLPGPHPAPSPDVEQPGLLRRGLAVGADLLIGFLATSSVLAVFPEAGAAAVALTAYGISTLLIPLSRRDHATLGQATLLLAPESGRAVWPRFLVWWLPVALLQAGGRFAVILWAMLVIGVLARLRRDRRSVLELVSRTTTSTREVRRRGCS</sequence>
<gene>
    <name evidence="2" type="ORF">SAMN05421748_12276</name>
</gene>
<proteinExistence type="predicted"/>
<name>A0A285JPS5_9ACTN</name>
<keyword evidence="3" id="KW-1185">Reference proteome</keyword>
<dbReference type="OrthoDB" id="4822551at2"/>
<keyword evidence="1" id="KW-0472">Membrane</keyword>
<keyword evidence="1" id="KW-0812">Transmembrane</keyword>
<protein>
    <submittedName>
        <fullName evidence="2">Uncharacterized protein</fullName>
    </submittedName>
</protein>
<accession>A0A285JPS5</accession>
<dbReference type="AlphaFoldDB" id="A0A285JPS5"/>
<evidence type="ECO:0000256" key="1">
    <source>
        <dbReference type="SAM" id="Phobius"/>
    </source>
</evidence>
<feature type="transmembrane region" description="Helical" evidence="1">
    <location>
        <begin position="35"/>
        <end position="55"/>
    </location>
</feature>
<keyword evidence="1" id="KW-1133">Transmembrane helix</keyword>
<organism evidence="2 3">
    <name type="scientific">Paractinoplanes atraurantiacus</name>
    <dbReference type="NCBI Taxonomy" id="1036182"/>
    <lineage>
        <taxon>Bacteria</taxon>
        <taxon>Bacillati</taxon>
        <taxon>Actinomycetota</taxon>
        <taxon>Actinomycetes</taxon>
        <taxon>Micromonosporales</taxon>
        <taxon>Micromonosporaceae</taxon>
        <taxon>Paractinoplanes</taxon>
    </lineage>
</organism>
<dbReference type="Proteomes" id="UP000219612">
    <property type="component" value="Unassembled WGS sequence"/>
</dbReference>
<evidence type="ECO:0000313" key="2">
    <source>
        <dbReference type="EMBL" id="SNY61071.1"/>
    </source>
</evidence>